<evidence type="ECO:0000256" key="7">
    <source>
        <dbReference type="ARBA" id="ARBA00023015"/>
    </source>
</evidence>
<evidence type="ECO:0000313" key="26">
    <source>
        <dbReference type="Proteomes" id="UP000789595"/>
    </source>
</evidence>
<keyword evidence="6" id="KW-0007">Acetylation</keyword>
<dbReference type="InterPro" id="IPR036388">
    <property type="entry name" value="WH-like_DNA-bd_sf"/>
</dbReference>
<keyword evidence="7" id="KW-0805">Transcription regulation</keyword>
<dbReference type="SUPFAM" id="SSF54160">
    <property type="entry name" value="Chromo domain-like"/>
    <property type="match status" value="1"/>
</dbReference>
<dbReference type="GO" id="GO:0006281">
    <property type="term" value="P:DNA repair"/>
    <property type="evidence" value="ECO:0007669"/>
    <property type="project" value="UniProtKB-KW"/>
</dbReference>
<evidence type="ECO:0000256" key="17">
    <source>
        <dbReference type="ARBA" id="ARBA00048940"/>
    </source>
</evidence>
<evidence type="ECO:0000256" key="12">
    <source>
        <dbReference type="ARBA" id="ARBA00031133"/>
    </source>
</evidence>
<keyword evidence="26" id="KW-1185">Reference proteome</keyword>
<sequence length="449" mass="51191">MKTLRSSSPVATRAREGKPPAILKTTTKSVTRRTVTPSAPLAQKSSIEVGWTGVVQRKDSSLQIAEVVELDASKRRVYVHYVAHDRRNDEWVSLDSLRQPCATPPGAAHKVRTPTSPRQQPRSRKRQRKADPRRTPRGGGLHSSRVDPSVAHLLEEARHKKTAVKNIEAVIFSQWRLEPWYWAPFPEQYHHQALYFCDWTLRYTTSQILAVEHRTQYKASRAPRRPPGVRCYGPDDDDICLWEVDGESEPRYCQNLCLLAKLFLDHKTLSFDAEPFRFYCLTKKSVGDDGVEEHALMGYFSKEKVSALNYNLACILTLPQFQRQGVGTLMISLSYALSVREQKVGSPEKPLSDLGKLSYRAYWSYISLKLLEDYDGDLTLKELARTKGLCSEDVISTLEHLGLLREWRGQLVVRADRKDIAAKLAAIKRPPRLCDERFMCWTPPADDSD</sequence>
<dbReference type="InterPro" id="IPR002717">
    <property type="entry name" value="HAT_MYST-type"/>
</dbReference>
<dbReference type="Gene3D" id="3.40.630.30">
    <property type="match status" value="1"/>
</dbReference>
<evidence type="ECO:0000256" key="13">
    <source>
        <dbReference type="ARBA" id="ARBA00031553"/>
    </source>
</evidence>
<dbReference type="InterPro" id="IPR040706">
    <property type="entry name" value="Zf-MYST"/>
</dbReference>
<evidence type="ECO:0000256" key="21">
    <source>
        <dbReference type="ARBA" id="ARBA00077673"/>
    </source>
</evidence>
<feature type="region of interest" description="Disordered" evidence="23">
    <location>
        <begin position="102"/>
        <end position="149"/>
    </location>
</feature>
<organism evidence="25 26">
    <name type="scientific">Pelagomonas calceolata</name>
    <dbReference type="NCBI Taxonomy" id="35677"/>
    <lineage>
        <taxon>Eukaryota</taxon>
        <taxon>Sar</taxon>
        <taxon>Stramenopiles</taxon>
        <taxon>Ochrophyta</taxon>
        <taxon>Pelagophyceae</taxon>
        <taxon>Pelagomonadales</taxon>
        <taxon>Pelagomonadaceae</taxon>
        <taxon>Pelagomonas</taxon>
    </lineage>
</organism>
<dbReference type="GO" id="GO:0035267">
    <property type="term" value="C:NuA4 histone acetyltransferase complex"/>
    <property type="evidence" value="ECO:0007669"/>
    <property type="project" value="UniProtKB-ARBA"/>
</dbReference>
<evidence type="ECO:0000256" key="1">
    <source>
        <dbReference type="ARBA" id="ARBA00010107"/>
    </source>
</evidence>
<evidence type="ECO:0000256" key="20">
    <source>
        <dbReference type="ARBA" id="ARBA00076782"/>
    </source>
</evidence>
<dbReference type="Gene3D" id="3.30.60.60">
    <property type="entry name" value="N-acetyl transferase-like"/>
    <property type="match status" value="1"/>
</dbReference>
<keyword evidence="10" id="KW-0234">DNA repair</keyword>
<dbReference type="SUPFAM" id="SSF55729">
    <property type="entry name" value="Acyl-CoA N-acyltransferases (Nat)"/>
    <property type="match status" value="1"/>
</dbReference>
<dbReference type="InterPro" id="IPR025995">
    <property type="entry name" value="Tudor-knot"/>
</dbReference>
<accession>A0A8J2WPN2</accession>
<comment type="catalytic activity">
    <reaction evidence="15">
        <text>(2E)-butenoyl-CoA + L-lysyl-[protein] = N(6)-(2E)-butenoyl-L-lysyl-[protein] + CoA + H(+)</text>
        <dbReference type="Rhea" id="RHEA:53908"/>
        <dbReference type="Rhea" id="RHEA-COMP:9752"/>
        <dbReference type="Rhea" id="RHEA-COMP:13707"/>
        <dbReference type="ChEBI" id="CHEBI:15378"/>
        <dbReference type="ChEBI" id="CHEBI:29969"/>
        <dbReference type="ChEBI" id="CHEBI:57287"/>
        <dbReference type="ChEBI" id="CHEBI:57332"/>
        <dbReference type="ChEBI" id="CHEBI:137954"/>
    </reaction>
    <physiologicalReaction direction="left-to-right" evidence="15">
        <dbReference type="Rhea" id="RHEA:53909"/>
    </physiologicalReaction>
</comment>
<feature type="active site" description="Proton donor/acceptor" evidence="22">
    <location>
        <position position="348"/>
    </location>
</feature>
<comment type="catalytic activity">
    <reaction evidence="17">
        <text>L-lysyl-[histone] + acetyl-CoA = N(6)-acetyl-L-lysyl-[histone] + CoA + H(+)</text>
        <dbReference type="Rhea" id="RHEA:21992"/>
        <dbReference type="Rhea" id="RHEA-COMP:9845"/>
        <dbReference type="Rhea" id="RHEA-COMP:11338"/>
        <dbReference type="ChEBI" id="CHEBI:15378"/>
        <dbReference type="ChEBI" id="CHEBI:29969"/>
        <dbReference type="ChEBI" id="CHEBI:57287"/>
        <dbReference type="ChEBI" id="CHEBI:57288"/>
        <dbReference type="ChEBI" id="CHEBI:61930"/>
        <dbReference type="EC" id="2.3.1.48"/>
    </reaction>
    <physiologicalReaction direction="left-to-right" evidence="17">
        <dbReference type="Rhea" id="RHEA:21993"/>
    </physiologicalReaction>
</comment>
<evidence type="ECO:0000256" key="9">
    <source>
        <dbReference type="ARBA" id="ARBA00023163"/>
    </source>
</evidence>
<dbReference type="GO" id="GO:0010485">
    <property type="term" value="F:histone H4 acetyltransferase activity"/>
    <property type="evidence" value="ECO:0007669"/>
    <property type="project" value="UniProtKB-ARBA"/>
</dbReference>
<proteinExistence type="inferred from homology"/>
<dbReference type="EC" id="2.3.1.48" evidence="2"/>
<gene>
    <name evidence="25" type="ORF">PECAL_1P03280</name>
</gene>
<evidence type="ECO:0000256" key="19">
    <source>
        <dbReference type="ARBA" id="ARBA00075313"/>
    </source>
</evidence>
<dbReference type="Gene3D" id="2.30.30.140">
    <property type="match status" value="1"/>
</dbReference>
<dbReference type="Pfam" id="PF17772">
    <property type="entry name" value="zf-MYST"/>
    <property type="match status" value="1"/>
</dbReference>
<name>A0A8J2WPN2_9STRA</name>
<dbReference type="InterPro" id="IPR050603">
    <property type="entry name" value="MYST_HAT"/>
</dbReference>
<evidence type="ECO:0000256" key="16">
    <source>
        <dbReference type="ARBA" id="ARBA00047787"/>
    </source>
</evidence>
<evidence type="ECO:0000256" key="8">
    <source>
        <dbReference type="ARBA" id="ARBA00023159"/>
    </source>
</evidence>
<evidence type="ECO:0000256" key="22">
    <source>
        <dbReference type="PIRSR" id="PIRSR602717-51"/>
    </source>
</evidence>
<dbReference type="EMBL" id="CAKKNE010000001">
    <property type="protein sequence ID" value="CAH0363982.1"/>
    <property type="molecule type" value="Genomic_DNA"/>
</dbReference>
<keyword evidence="9" id="KW-0804">Transcription</keyword>
<dbReference type="OrthoDB" id="787137at2759"/>
<dbReference type="GO" id="GO:0006357">
    <property type="term" value="P:regulation of transcription by RNA polymerase II"/>
    <property type="evidence" value="ECO:0007669"/>
    <property type="project" value="UniProtKB-ARBA"/>
</dbReference>
<dbReference type="Pfam" id="PF01853">
    <property type="entry name" value="MOZ_SAS"/>
    <property type="match status" value="1"/>
</dbReference>
<dbReference type="AlphaFoldDB" id="A0A8J2WPN2"/>
<evidence type="ECO:0000256" key="14">
    <source>
        <dbReference type="ARBA" id="ARBA00047557"/>
    </source>
</evidence>
<reference evidence="25" key="1">
    <citation type="submission" date="2021-11" db="EMBL/GenBank/DDBJ databases">
        <authorList>
            <consortium name="Genoscope - CEA"/>
            <person name="William W."/>
        </authorList>
    </citation>
    <scope>NUCLEOTIDE SEQUENCE</scope>
</reference>
<keyword evidence="8" id="KW-0010">Activator</keyword>
<dbReference type="PROSITE" id="PS51726">
    <property type="entry name" value="MYST_HAT"/>
    <property type="match status" value="1"/>
</dbReference>
<keyword evidence="4" id="KW-0808">Transferase</keyword>
<dbReference type="PANTHER" id="PTHR10615">
    <property type="entry name" value="HISTONE ACETYLTRANSFERASE"/>
    <property type="match status" value="1"/>
</dbReference>
<dbReference type="InterPro" id="IPR016181">
    <property type="entry name" value="Acyl_CoA_acyltransferase"/>
</dbReference>
<keyword evidence="5" id="KW-0227">DNA damage</keyword>
<comment type="caution">
    <text evidence="25">The sequence shown here is derived from an EMBL/GenBank/DDBJ whole genome shotgun (WGS) entry which is preliminary data.</text>
</comment>
<evidence type="ECO:0000256" key="6">
    <source>
        <dbReference type="ARBA" id="ARBA00022990"/>
    </source>
</evidence>
<feature type="region of interest" description="Disordered" evidence="23">
    <location>
        <begin position="1"/>
        <end position="24"/>
    </location>
</feature>
<evidence type="ECO:0000256" key="23">
    <source>
        <dbReference type="SAM" id="MobiDB-lite"/>
    </source>
</evidence>
<comment type="catalytic activity">
    <reaction evidence="14">
        <text>2-hydroxyisobutanoyl-CoA + L-lysyl-[protein] = N(6)-(2-hydroxyisobutanoyl)-L-lysyl-[protein] + CoA + H(+)</text>
        <dbReference type="Rhea" id="RHEA:24180"/>
        <dbReference type="Rhea" id="RHEA-COMP:9752"/>
        <dbReference type="Rhea" id="RHEA-COMP:15921"/>
        <dbReference type="ChEBI" id="CHEBI:15378"/>
        <dbReference type="ChEBI" id="CHEBI:29969"/>
        <dbReference type="ChEBI" id="CHEBI:57287"/>
        <dbReference type="ChEBI" id="CHEBI:131780"/>
        <dbReference type="ChEBI" id="CHEBI:144968"/>
    </reaction>
    <physiologicalReaction direction="left-to-right" evidence="14">
        <dbReference type="Rhea" id="RHEA:24181"/>
    </physiologicalReaction>
</comment>
<feature type="compositionally biased region" description="Polar residues" evidence="23">
    <location>
        <begin position="1"/>
        <end position="10"/>
    </location>
</feature>
<evidence type="ECO:0000313" key="25">
    <source>
        <dbReference type="EMBL" id="CAH0363982.1"/>
    </source>
</evidence>
<comment type="catalytic activity">
    <reaction evidence="16">
        <text>L-lysyl-[protein] + acetyl-CoA = N(6)-acetyl-L-lysyl-[protein] + CoA + H(+)</text>
        <dbReference type="Rhea" id="RHEA:45948"/>
        <dbReference type="Rhea" id="RHEA-COMP:9752"/>
        <dbReference type="Rhea" id="RHEA-COMP:10731"/>
        <dbReference type="ChEBI" id="CHEBI:15378"/>
        <dbReference type="ChEBI" id="CHEBI:29969"/>
        <dbReference type="ChEBI" id="CHEBI:57287"/>
        <dbReference type="ChEBI" id="CHEBI:57288"/>
        <dbReference type="ChEBI" id="CHEBI:61930"/>
    </reaction>
    <physiologicalReaction direction="left-to-right" evidence="16">
        <dbReference type="Rhea" id="RHEA:45949"/>
    </physiologicalReaction>
</comment>
<evidence type="ECO:0000256" key="3">
    <source>
        <dbReference type="ARBA" id="ARBA00022255"/>
    </source>
</evidence>
<feature type="domain" description="MYST-type HAT" evidence="24">
    <location>
        <begin position="162"/>
        <end position="443"/>
    </location>
</feature>
<evidence type="ECO:0000256" key="4">
    <source>
        <dbReference type="ARBA" id="ARBA00022679"/>
    </source>
</evidence>
<dbReference type="Proteomes" id="UP000789595">
    <property type="component" value="Unassembled WGS sequence"/>
</dbReference>
<evidence type="ECO:0000256" key="10">
    <source>
        <dbReference type="ARBA" id="ARBA00023204"/>
    </source>
</evidence>
<evidence type="ECO:0000256" key="18">
    <source>
        <dbReference type="ARBA" id="ARBA00074445"/>
    </source>
</evidence>
<evidence type="ECO:0000256" key="2">
    <source>
        <dbReference type="ARBA" id="ARBA00013184"/>
    </source>
</evidence>
<protein>
    <recommendedName>
        <fullName evidence="3">Histone acetyltransferase ESA1</fullName>
        <ecNumber evidence="2">2.3.1.48</ecNumber>
    </recommendedName>
    <alternativeName>
        <fullName evidence="18">Histone acetyltransferase esa1</fullName>
    </alternativeName>
    <alternativeName>
        <fullName evidence="11 19">protein 2-hydroxyisobutyryltransferase ESA1</fullName>
    </alternativeName>
    <alternativeName>
        <fullName evidence="13 20">protein acetyltransferase ESA1</fullName>
    </alternativeName>
    <alternativeName>
        <fullName evidence="12 21">protein crotonyltransferase ESA1</fullName>
    </alternativeName>
</protein>
<dbReference type="Pfam" id="PF11717">
    <property type="entry name" value="Tudor-knot"/>
    <property type="match status" value="1"/>
</dbReference>
<evidence type="ECO:0000256" key="15">
    <source>
        <dbReference type="ARBA" id="ARBA00047752"/>
    </source>
</evidence>
<dbReference type="Gene3D" id="1.10.10.10">
    <property type="entry name" value="Winged helix-like DNA-binding domain superfamily/Winged helix DNA-binding domain"/>
    <property type="match status" value="1"/>
</dbReference>
<dbReference type="FunFam" id="1.10.10.10:FF:000526">
    <property type="entry name" value="Histone acetyltransferase"/>
    <property type="match status" value="1"/>
</dbReference>
<evidence type="ECO:0000256" key="5">
    <source>
        <dbReference type="ARBA" id="ARBA00022763"/>
    </source>
</evidence>
<comment type="similarity">
    <text evidence="1">Belongs to the MYST (SAS/MOZ) family.</text>
</comment>
<dbReference type="InterPro" id="IPR016197">
    <property type="entry name" value="Chromo-like_dom_sf"/>
</dbReference>
<evidence type="ECO:0000259" key="24">
    <source>
        <dbReference type="PROSITE" id="PS51726"/>
    </source>
</evidence>
<evidence type="ECO:0000256" key="11">
    <source>
        <dbReference type="ARBA" id="ARBA00031065"/>
    </source>
</evidence>